<dbReference type="EMBL" id="KI546038">
    <property type="protein sequence ID" value="EST47608.1"/>
    <property type="molecule type" value="Genomic_DNA"/>
</dbReference>
<evidence type="ECO:0000256" key="2">
    <source>
        <dbReference type="SAM" id="Coils"/>
    </source>
</evidence>
<feature type="domain" description="T-SNARE coiled-coil homology" evidence="4">
    <location>
        <begin position="161"/>
        <end position="223"/>
    </location>
</feature>
<evidence type="ECO:0000313" key="6">
    <source>
        <dbReference type="EMBL" id="KAH0575398.1"/>
    </source>
</evidence>
<name>V6LTN4_9EUKA</name>
<dbReference type="Proteomes" id="UP000018208">
    <property type="component" value="Unassembled WGS sequence"/>
</dbReference>
<proteinExistence type="inferred from homology"/>
<feature type="coiled-coil region" evidence="2">
    <location>
        <begin position="33"/>
        <end position="60"/>
    </location>
</feature>
<keyword evidence="3" id="KW-0472">Membrane</keyword>
<reference evidence="5 6" key="1">
    <citation type="journal article" date="2014" name="PLoS Genet.">
        <title>The Genome of Spironucleus salmonicida Highlights a Fish Pathogen Adapted to Fluctuating Environments.</title>
        <authorList>
            <person name="Xu F."/>
            <person name="Jerlstrom-Hultqvist J."/>
            <person name="Einarsson E."/>
            <person name="Astvaldsson A."/>
            <person name="Svard S.G."/>
            <person name="Andersson J.O."/>
        </authorList>
    </citation>
    <scope>NUCLEOTIDE SEQUENCE</scope>
    <source>
        <strain evidence="6">ATCC 50377</strain>
    </source>
</reference>
<dbReference type="InterPro" id="IPR000727">
    <property type="entry name" value="T_SNARE_dom"/>
</dbReference>
<evidence type="ECO:0000313" key="7">
    <source>
        <dbReference type="Proteomes" id="UP000018208"/>
    </source>
</evidence>
<dbReference type="VEuPathDB" id="GiardiaDB:SS50377_23031"/>
<organism evidence="5">
    <name type="scientific">Spironucleus salmonicida</name>
    <dbReference type="NCBI Taxonomy" id="348837"/>
    <lineage>
        <taxon>Eukaryota</taxon>
        <taxon>Metamonada</taxon>
        <taxon>Diplomonadida</taxon>
        <taxon>Hexamitidae</taxon>
        <taxon>Hexamitinae</taxon>
        <taxon>Spironucleus</taxon>
    </lineage>
</organism>
<dbReference type="SUPFAM" id="SSF47661">
    <property type="entry name" value="t-snare proteins"/>
    <property type="match status" value="1"/>
</dbReference>
<accession>V6LTN4</accession>
<dbReference type="PANTHER" id="PTHR19957">
    <property type="entry name" value="SYNTAXIN"/>
    <property type="match status" value="1"/>
</dbReference>
<dbReference type="EMBL" id="AUWU02000003">
    <property type="protein sequence ID" value="KAH0575398.1"/>
    <property type="molecule type" value="Genomic_DNA"/>
</dbReference>
<protein>
    <submittedName>
        <fullName evidence="5">Syntaxin 16</fullName>
    </submittedName>
</protein>
<sequence length="255" mass="29654">MSIDYTKQLQKYRPKKLAQPPQFQDLPEYAQTATQLLADLSQINQRINQLQQKFSLKQNQLFQDALNQEILFLKSDIQQRLQTTTQKISNFDSTKCQSNEQKQYQQPLILSLKSKLALFSTIFRTFQSRFMSQLTNEINTIQKVDIAQIPEEQQQVYLQAKKQIDADKAEAKYICNEIQGIMELINQMASSVYEQGTVLDRIERNIMQAQEFAVQGVQNLEKARQDQKKVGMLRKVTYGILIIDMIMMIIYAIIG</sequence>
<dbReference type="GO" id="GO:0012505">
    <property type="term" value="C:endomembrane system"/>
    <property type="evidence" value="ECO:0007669"/>
    <property type="project" value="TreeGrafter"/>
</dbReference>
<dbReference type="InterPro" id="IPR045242">
    <property type="entry name" value="Syntaxin"/>
</dbReference>
<dbReference type="GO" id="GO:0006886">
    <property type="term" value="P:intracellular protein transport"/>
    <property type="evidence" value="ECO:0007669"/>
    <property type="project" value="TreeGrafter"/>
</dbReference>
<comment type="similarity">
    <text evidence="1">Belongs to the syntaxin family.</text>
</comment>
<dbReference type="PROSITE" id="PS50192">
    <property type="entry name" value="T_SNARE"/>
    <property type="match status" value="1"/>
</dbReference>
<dbReference type="InterPro" id="IPR010989">
    <property type="entry name" value="SNARE"/>
</dbReference>
<keyword evidence="3" id="KW-0812">Transmembrane</keyword>
<gene>
    <name evidence="5" type="ORF">SS50377_12303</name>
    <name evidence="6" type="ORF">SS50377_23031</name>
</gene>
<evidence type="ECO:0000259" key="4">
    <source>
        <dbReference type="PROSITE" id="PS50192"/>
    </source>
</evidence>
<evidence type="ECO:0000313" key="5">
    <source>
        <dbReference type="EMBL" id="EST47608.1"/>
    </source>
</evidence>
<keyword evidence="7" id="KW-1185">Reference proteome</keyword>
<reference evidence="6" key="2">
    <citation type="submission" date="2020-12" db="EMBL/GenBank/DDBJ databases">
        <title>New Spironucleus salmonicida genome in near-complete chromosomes.</title>
        <authorList>
            <person name="Xu F."/>
            <person name="Kurt Z."/>
            <person name="Jimenez-Gonzalez A."/>
            <person name="Astvaldsson A."/>
            <person name="Andersson J.O."/>
            <person name="Svard S.G."/>
        </authorList>
    </citation>
    <scope>NUCLEOTIDE SEQUENCE</scope>
    <source>
        <strain evidence="6">ATCC 50377</strain>
    </source>
</reference>
<dbReference type="GO" id="GO:0006906">
    <property type="term" value="P:vesicle fusion"/>
    <property type="evidence" value="ECO:0007669"/>
    <property type="project" value="TreeGrafter"/>
</dbReference>
<keyword evidence="2" id="KW-0175">Coiled coil</keyword>
<feature type="transmembrane region" description="Helical" evidence="3">
    <location>
        <begin position="236"/>
        <end position="254"/>
    </location>
</feature>
<keyword evidence="3" id="KW-1133">Transmembrane helix</keyword>
<evidence type="ECO:0000256" key="3">
    <source>
        <dbReference type="SAM" id="Phobius"/>
    </source>
</evidence>
<dbReference type="AlphaFoldDB" id="V6LTN4"/>
<evidence type="ECO:0000256" key="1">
    <source>
        <dbReference type="ARBA" id="ARBA00009063"/>
    </source>
</evidence>
<dbReference type="Gene3D" id="1.20.5.110">
    <property type="match status" value="1"/>
</dbReference>
<dbReference type="GO" id="GO:0005484">
    <property type="term" value="F:SNAP receptor activity"/>
    <property type="evidence" value="ECO:0007669"/>
    <property type="project" value="TreeGrafter"/>
</dbReference>
<dbReference type="GO" id="GO:0031201">
    <property type="term" value="C:SNARE complex"/>
    <property type="evidence" value="ECO:0007669"/>
    <property type="project" value="TreeGrafter"/>
</dbReference>
<dbReference type="GO" id="GO:0048278">
    <property type="term" value="P:vesicle docking"/>
    <property type="evidence" value="ECO:0007669"/>
    <property type="project" value="TreeGrafter"/>
</dbReference>
<dbReference type="Pfam" id="PF05739">
    <property type="entry name" value="SNARE"/>
    <property type="match status" value="1"/>
</dbReference>
<dbReference type="GO" id="GO:0000149">
    <property type="term" value="F:SNARE binding"/>
    <property type="evidence" value="ECO:0007669"/>
    <property type="project" value="TreeGrafter"/>
</dbReference>
<dbReference type="OrthoDB" id="10251371at2759"/>